<name>A0A0K8QP52_9GAMM</name>
<evidence type="ECO:0000256" key="5">
    <source>
        <dbReference type="SAM" id="Phobius"/>
    </source>
</evidence>
<dbReference type="STRING" id="1475481.GCA_000953855_02005"/>
<proteinExistence type="predicted"/>
<comment type="subcellular location">
    <subcellularLocation>
        <location evidence="1">Membrane</location>
        <topology evidence="1">Multi-pass membrane protein</topology>
    </subcellularLocation>
</comment>
<evidence type="ECO:0000313" key="8">
    <source>
        <dbReference type="Proteomes" id="UP000253740"/>
    </source>
</evidence>
<dbReference type="AlphaFoldDB" id="A0A0K8QP52"/>
<organism evidence="7">
    <name type="scientific">Mizugakiibacter sediminis</name>
    <dbReference type="NCBI Taxonomy" id="1475481"/>
    <lineage>
        <taxon>Bacteria</taxon>
        <taxon>Pseudomonadati</taxon>
        <taxon>Pseudomonadota</taxon>
        <taxon>Gammaproteobacteria</taxon>
        <taxon>Lysobacterales</taxon>
        <taxon>Rhodanobacteraceae</taxon>
        <taxon>Mizugakiibacter</taxon>
    </lineage>
</organism>
<feature type="transmembrane region" description="Helical" evidence="5">
    <location>
        <begin position="137"/>
        <end position="153"/>
    </location>
</feature>
<dbReference type="EMBL" id="DF970222">
    <property type="protein sequence ID" value="GAP66653.1"/>
    <property type="molecule type" value="Genomic_DNA"/>
</dbReference>
<dbReference type="RefSeq" id="WP_062537242.1">
    <property type="nucleotide sequence ID" value="NZ_DF970222.1"/>
</dbReference>
<dbReference type="Proteomes" id="UP000253740">
    <property type="component" value="Unassembled WGS sequence"/>
</dbReference>
<dbReference type="GO" id="GO:0015179">
    <property type="term" value="F:L-amino acid transmembrane transporter activity"/>
    <property type="evidence" value="ECO:0007669"/>
    <property type="project" value="TreeGrafter"/>
</dbReference>
<dbReference type="Gene3D" id="1.20.1740.10">
    <property type="entry name" value="Amino acid/polyamine transporter I"/>
    <property type="match status" value="1"/>
</dbReference>
<evidence type="ECO:0000256" key="2">
    <source>
        <dbReference type="ARBA" id="ARBA00022692"/>
    </source>
</evidence>
<dbReference type="InterPro" id="IPR002293">
    <property type="entry name" value="AA/rel_permease1"/>
</dbReference>
<feature type="transmembrane region" description="Helical" evidence="5">
    <location>
        <begin position="238"/>
        <end position="260"/>
    </location>
</feature>
<dbReference type="InterPro" id="IPR050598">
    <property type="entry name" value="AminoAcid_Transporter"/>
</dbReference>
<feature type="transmembrane region" description="Helical" evidence="5">
    <location>
        <begin position="85"/>
        <end position="105"/>
    </location>
</feature>
<keyword evidence="8" id="KW-1185">Reference proteome</keyword>
<dbReference type="OrthoDB" id="9771067at2"/>
<feature type="transmembrane region" description="Helical" evidence="5">
    <location>
        <begin position="49"/>
        <end position="73"/>
    </location>
</feature>
<keyword evidence="2 5" id="KW-0812">Transmembrane</keyword>
<protein>
    <submittedName>
        <fullName evidence="6">Amino acid permease</fullName>
    </submittedName>
    <submittedName>
        <fullName evidence="7">Amino acid transporter</fullName>
    </submittedName>
</protein>
<evidence type="ECO:0000313" key="7">
    <source>
        <dbReference type="EMBL" id="GAP66653.1"/>
    </source>
</evidence>
<reference evidence="7" key="2">
    <citation type="submission" date="2015-08" db="EMBL/GenBank/DDBJ databases">
        <title>Complete DNA Sequence of Pseudomonas syringae pv. actinidiae, the Causal Agent of Kiwifruit Canker Disease.</title>
        <authorList>
            <person name="Rikkerink E.H.A."/>
            <person name="Fineran P.C."/>
        </authorList>
    </citation>
    <scope>NUCLEOTIDE SEQUENCE</scope>
    <source>
        <strain evidence="7">SkMP5</strain>
    </source>
</reference>
<dbReference type="PANTHER" id="PTHR11785:SF512">
    <property type="entry name" value="SOBREMESA, ISOFORM B"/>
    <property type="match status" value="1"/>
</dbReference>
<dbReference type="Pfam" id="PF13520">
    <property type="entry name" value="AA_permease_2"/>
    <property type="match status" value="1"/>
</dbReference>
<keyword evidence="4 5" id="KW-0472">Membrane</keyword>
<dbReference type="PIRSF" id="PIRSF006060">
    <property type="entry name" value="AA_transporter"/>
    <property type="match status" value="1"/>
</dbReference>
<evidence type="ECO:0000256" key="3">
    <source>
        <dbReference type="ARBA" id="ARBA00022989"/>
    </source>
</evidence>
<feature type="transmembrane region" description="Helical" evidence="5">
    <location>
        <begin position="367"/>
        <end position="383"/>
    </location>
</feature>
<feature type="transmembrane region" description="Helical" evidence="5">
    <location>
        <begin position="165"/>
        <end position="182"/>
    </location>
</feature>
<feature type="transmembrane region" description="Helical" evidence="5">
    <location>
        <begin position="421"/>
        <end position="439"/>
    </location>
</feature>
<dbReference type="EMBL" id="DF952378">
    <property type="protein sequence ID" value="GAN44776.1"/>
    <property type="molecule type" value="Genomic_DNA"/>
</dbReference>
<evidence type="ECO:0000256" key="4">
    <source>
        <dbReference type="ARBA" id="ARBA00023136"/>
    </source>
</evidence>
<feature type="transmembrane region" description="Helical" evidence="5">
    <location>
        <begin position="202"/>
        <end position="226"/>
    </location>
</feature>
<gene>
    <name evidence="6" type="ORF">MBSD_1311</name>
    <name evidence="7" type="ORF">MBSD_n1964</name>
</gene>
<feature type="transmembrane region" description="Helical" evidence="5">
    <location>
        <begin position="17"/>
        <end position="37"/>
    </location>
</feature>
<dbReference type="HOGENOM" id="CLU_007946_3_4_6"/>
<sequence>MQAQAEVGQDVGYVRRLGAWSAAMMVVGGVIGGGIFLNPATIAQRTGSGWTLLAAWVAGGLLTLAGALCYAELGVRRPQAGGSYVYLREAFGSLAAFLFGWTMLLVNYSGSIASVSIIFGRYACIGFGLPLTWVKPLAVGAMVFLTGVNWFGIRAGAFTQNLLTVLKLLAVAALVVTGVFLAGGDLPAALGPDPARTDLSTWAFAGALLPVLFTYGGFSYVNTVAGEVRDPQRAIPRALGLGMLLVMVCYVLANLAYLAALGHDGLAHSAAPAAEVMSRVFGDNGARAIALGIAVSTFGYCNIALIGSARVLQVMGEDGLFFRFAAKLHPRWRTPNLALALVAAWAVTLALSGTFEQLLDYSTIGDWLGYAAAIATLFWYRRMRADEAAAYRTPLHPLLPLVFVATVAAVVAVMVFTTPRNAGMCMLIIGAGVPVYGLWRRLAPR</sequence>
<keyword evidence="3 5" id="KW-1133">Transmembrane helix</keyword>
<feature type="transmembrane region" description="Helical" evidence="5">
    <location>
        <begin position="395"/>
        <end position="415"/>
    </location>
</feature>
<accession>A0A0K8QP52</accession>
<dbReference type="PANTHER" id="PTHR11785">
    <property type="entry name" value="AMINO ACID TRANSPORTER"/>
    <property type="match status" value="1"/>
</dbReference>
<feature type="transmembrane region" description="Helical" evidence="5">
    <location>
        <begin position="337"/>
        <end position="355"/>
    </location>
</feature>
<reference evidence="6" key="1">
    <citation type="submission" date="2015-03" db="EMBL/GenBank/DDBJ databases">
        <title>Draft genome sequence of Mizugakiibacter sediminis skMP5.</title>
        <authorList>
            <person name="Watanabe T."/>
            <person name="Kojima H."/>
            <person name="Fukui M."/>
        </authorList>
    </citation>
    <scope>NUCLEOTIDE SEQUENCE</scope>
    <source>
        <strain evidence="6">SkMP5</strain>
    </source>
</reference>
<evidence type="ECO:0000256" key="1">
    <source>
        <dbReference type="ARBA" id="ARBA00004141"/>
    </source>
</evidence>
<dbReference type="GO" id="GO:0016020">
    <property type="term" value="C:membrane"/>
    <property type="evidence" value="ECO:0007669"/>
    <property type="project" value="UniProtKB-SubCell"/>
</dbReference>
<feature type="transmembrane region" description="Helical" evidence="5">
    <location>
        <begin position="286"/>
        <end position="306"/>
    </location>
</feature>
<evidence type="ECO:0000313" key="6">
    <source>
        <dbReference type="EMBL" id="GAN44776.1"/>
    </source>
</evidence>